<protein>
    <recommendedName>
        <fullName evidence="2">Dynamin N-terminal domain-containing protein</fullName>
    </recommendedName>
</protein>
<dbReference type="GeneTree" id="ENSGT00940000164057"/>
<dbReference type="InterPro" id="IPR045063">
    <property type="entry name" value="Dynamin_N"/>
</dbReference>
<feature type="domain" description="Dynamin N-terminal" evidence="2">
    <location>
        <begin position="96"/>
        <end position="311"/>
    </location>
</feature>
<feature type="region of interest" description="Disordered" evidence="1">
    <location>
        <begin position="1"/>
        <end position="38"/>
    </location>
</feature>
<evidence type="ECO:0007829" key="5">
    <source>
        <dbReference type="PeptideAtlas" id="A0A8V0XZL2"/>
    </source>
</evidence>
<dbReference type="InterPro" id="IPR053082">
    <property type="entry name" value="Nuclear_GTPase_SLIP-GC"/>
</dbReference>
<evidence type="ECO:0000313" key="4">
    <source>
        <dbReference type="Proteomes" id="UP000000539"/>
    </source>
</evidence>
<name>A0A8V0XZL2_CHICK</name>
<dbReference type="PANTHER" id="PTHR47308:SF1">
    <property type="entry name" value="NUCLEAR GTPASE SLIP-GC"/>
    <property type="match status" value="1"/>
</dbReference>
<proteinExistence type="evidence at protein level"/>
<accession>A0A8V0XZL2</accession>
<dbReference type="Gene3D" id="3.40.50.300">
    <property type="entry name" value="P-loop containing nucleotide triphosphate hydrolases"/>
    <property type="match status" value="2"/>
</dbReference>
<dbReference type="InterPro" id="IPR027417">
    <property type="entry name" value="P-loop_NTPase"/>
</dbReference>
<evidence type="ECO:0000313" key="3">
    <source>
        <dbReference type="Ensembl" id="ENSGALP00010013745.1"/>
    </source>
</evidence>
<reference evidence="3" key="2">
    <citation type="submission" date="2025-08" db="UniProtKB">
        <authorList>
            <consortium name="Ensembl"/>
        </authorList>
    </citation>
    <scope>IDENTIFICATION</scope>
    <source>
        <strain evidence="3">broiler</strain>
    </source>
</reference>
<dbReference type="RefSeq" id="XP_040554009.1">
    <property type="nucleotide sequence ID" value="XM_040698075.2"/>
</dbReference>
<dbReference type="OMA" id="IEQCFAH"/>
<evidence type="ECO:0000256" key="1">
    <source>
        <dbReference type="SAM" id="MobiDB-lite"/>
    </source>
</evidence>
<dbReference type="Ensembl" id="ENSGALT00010024129.1">
    <property type="protein sequence ID" value="ENSGALP00010013745.1"/>
    <property type="gene ID" value="ENSGALG00010010153.1"/>
</dbReference>
<reference evidence="3" key="3">
    <citation type="submission" date="2025-09" db="UniProtKB">
        <authorList>
            <consortium name="Ensembl"/>
        </authorList>
    </citation>
    <scope>IDENTIFICATION</scope>
    <source>
        <strain evidence="3">broiler</strain>
    </source>
</reference>
<dbReference type="RefSeq" id="XP_040524295.1">
    <property type="nucleotide sequence ID" value="XM_040668361.2"/>
</dbReference>
<dbReference type="PANTHER" id="PTHR47308">
    <property type="entry name" value="NUCLEAR GTPASE SLIP-GC"/>
    <property type="match status" value="1"/>
</dbReference>
<keyword evidence="5" id="KW-1267">Proteomics identification</keyword>
<dbReference type="RefSeq" id="XP_015140703.1">
    <property type="nucleotide sequence ID" value="XM_015285217.4"/>
</dbReference>
<dbReference type="KEGG" id="gga:422000"/>
<dbReference type="SUPFAM" id="SSF52540">
    <property type="entry name" value="P-loop containing nucleoside triphosphate hydrolases"/>
    <property type="match status" value="1"/>
</dbReference>
<dbReference type="GeneID" id="422000"/>
<reference evidence="3" key="1">
    <citation type="submission" date="2020-11" db="EMBL/GenBank/DDBJ databases">
        <title>Gallus gallus (Chicken) genome, bGalGal1, GRCg7b, maternal haplotype autosomes + Z &amp; W.</title>
        <authorList>
            <person name="Warren W."/>
            <person name="Formenti G."/>
            <person name="Fedrigo O."/>
            <person name="Haase B."/>
            <person name="Mountcastle J."/>
            <person name="Balacco J."/>
            <person name="Tracey A."/>
            <person name="Schneider V."/>
            <person name="Okimoto R."/>
            <person name="Cheng H."/>
            <person name="Hawken R."/>
            <person name="Howe K."/>
            <person name="Jarvis E.D."/>
        </authorList>
    </citation>
    <scope>NUCLEOTIDE SEQUENCE [LARGE SCALE GENOMIC DNA]</scope>
    <source>
        <strain evidence="3">Broiler</strain>
    </source>
</reference>
<dbReference type="OrthoDB" id="3598281at2759"/>
<dbReference type="RefSeq" id="XP_015140702.1">
    <property type="nucleotide sequence ID" value="XM_015285216.4"/>
</dbReference>
<dbReference type="RefSeq" id="XP_040524292.1">
    <property type="nucleotide sequence ID" value="XM_040668358.2"/>
</dbReference>
<dbReference type="Proteomes" id="UP000000539">
    <property type="component" value="Chromosome 3"/>
</dbReference>
<gene>
    <name evidence="3" type="primary">C3H8ORF80</name>
</gene>
<keyword evidence="4" id="KW-1185">Reference proteome</keyword>
<dbReference type="CTD" id="422000"/>
<dbReference type="Pfam" id="PF00350">
    <property type="entry name" value="Dynamin_N"/>
    <property type="match status" value="1"/>
</dbReference>
<organism evidence="3 4">
    <name type="scientific">Gallus gallus</name>
    <name type="common">Chicken</name>
    <dbReference type="NCBI Taxonomy" id="9031"/>
    <lineage>
        <taxon>Eukaryota</taxon>
        <taxon>Metazoa</taxon>
        <taxon>Chordata</taxon>
        <taxon>Craniata</taxon>
        <taxon>Vertebrata</taxon>
        <taxon>Euteleostomi</taxon>
        <taxon>Archelosauria</taxon>
        <taxon>Archosauria</taxon>
        <taxon>Dinosauria</taxon>
        <taxon>Saurischia</taxon>
        <taxon>Theropoda</taxon>
        <taxon>Coelurosauria</taxon>
        <taxon>Aves</taxon>
        <taxon>Neognathae</taxon>
        <taxon>Galloanserae</taxon>
        <taxon>Galliformes</taxon>
        <taxon>Phasianidae</taxon>
        <taxon>Phasianinae</taxon>
        <taxon>Gallus</taxon>
    </lineage>
</organism>
<dbReference type="RefSeq" id="XP_040524293.1">
    <property type="nucleotide sequence ID" value="XM_040668359.2"/>
</dbReference>
<evidence type="ECO:0000259" key="2">
    <source>
        <dbReference type="Pfam" id="PF00350"/>
    </source>
</evidence>
<sequence>MAEGSSRPCGGSDDSLEGNPKKKCRRDQTPEDGEQGTLKNCKRMQNELKTILEKSSQKLSQFLPVISQPGAREGILYLRNRLISLKPDILMDPIYIGLFGSTGAGKSTLLNAIIDKNFFLPVSGSSACTSCVVQINTSRSKQHEAKIHLLTDEEWKDELKGLVALVDPSEDSEDNSERSEAALKISAIYGKGAENKSYEELCRMKPIISIPPSRCTIFRETTAEELSDKMCPYIRSPTIAAGEMTEEDRKMQIWPLIKNVEVTLPYSQVIPEGVVFVDIPGTGDFNSKRDEMWKENINKCSVIWVVNSFQRILGEKIHEMLLREGMKAFQSGMCRDISLVATKSDDLNLEEYRWEKKKKNINKHDAILERNEAVKQEKSRMIKKKLEEKLPNDLEVVHKADLVYTVSAREYWQKEILSKEETEIPKLREYVRKFYIKQKRNVLMDHTMEAITIFSLIWSLRANKHAQYQLAKRNHLREIIVQKIADLEKDIKECFLPIEQPLKEGVEEAKKSYKAAIRSILSRNHGYQGYHQTLRAVCLKKGVYASRTFYRIDINSSLAQPIYEKIDMNFGKVFRIQMGTCSTLKTCLDAFKEAMQQKLQEAQIKLMADNEHKLAFLKQETDFIVAEAEKLVLQKKAEIYQSLVVSIQNDLLLCYEEAAAVRGQQAYQRMQTILSNGIMRAVESGMFERAENSMREHLQNMKEQITKKLEEDFSNMLSLAFCPWDQLDGKLPDLQNEFLNINFIHKTLQSATTS</sequence>
<dbReference type="AlphaFoldDB" id="A0A8V0XZL2"/>
<dbReference type="GO" id="GO:0003924">
    <property type="term" value="F:GTPase activity"/>
    <property type="evidence" value="ECO:0000318"/>
    <property type="project" value="GO_Central"/>
</dbReference>